<evidence type="ECO:0000256" key="6">
    <source>
        <dbReference type="SAM" id="MobiDB-lite"/>
    </source>
</evidence>
<gene>
    <name evidence="9" type="ORF">E3P99_01420</name>
</gene>
<feature type="domain" description="Amino acid transporter transmembrane" evidence="8">
    <location>
        <begin position="72"/>
        <end position="471"/>
    </location>
</feature>
<evidence type="ECO:0000313" key="10">
    <source>
        <dbReference type="Proteomes" id="UP000310189"/>
    </source>
</evidence>
<keyword evidence="5 7" id="KW-0472">Membrane</keyword>
<sequence>MNTADSVSVSDDKHASFEKTSSIGSISKTDHEAEKQETHFKATLDPVDEVDAVVDPFSAQAEHNDNAVNFRNMGWISAGLLITCEQVALGILSFPSNYHKLGMFGGVFTTFFIGMLCWITGIWLVEFKKKYPGCLNYGDAGRIMFGNVGGIIFGWGLVLKSVFMAASHVLSGGIAFRKMIGNNDLVCSIVWTVVMAVVSFLMSLSRRMEKLTILSIASVTAILTASFITVIATGVQDSDKLVPPGGEPIHWYAFENHGLIGTISALTSIIFGWGGQAIVLTVVSEMKNPDDFKKSLGIVQVLSITFYTIVGATIYSFGGQYVTSPSLTMTARPVMITAYAIALISIFVAGVVPVSAGAKLVYVQAFRHSKRLTEKSWRMRFAWMSIVGAFWIGGFILSNVIVFFNEMLSIISSIFSVWFALGLPGICILHLYRINAPSWKEVFTWKRAPVIFLAVLCICFSAVITPLGIYASVEKIRDGFASGEFSGPFTCASGAE</sequence>
<feature type="transmembrane region" description="Helical" evidence="7">
    <location>
        <begin position="450"/>
        <end position="473"/>
    </location>
</feature>
<evidence type="ECO:0000256" key="5">
    <source>
        <dbReference type="ARBA" id="ARBA00023136"/>
    </source>
</evidence>
<name>A0A4T0FSL8_9BASI</name>
<feature type="transmembrane region" description="Helical" evidence="7">
    <location>
        <begin position="101"/>
        <end position="125"/>
    </location>
</feature>
<dbReference type="PANTHER" id="PTHR22950:SF479">
    <property type="entry name" value="AMINO ACID TRANSPORTER (EUROFUNG)-RELATED"/>
    <property type="match status" value="1"/>
</dbReference>
<evidence type="ECO:0000313" key="9">
    <source>
        <dbReference type="EMBL" id="TIA90654.1"/>
    </source>
</evidence>
<dbReference type="AlphaFoldDB" id="A0A4T0FSL8"/>
<feature type="transmembrane region" description="Helical" evidence="7">
    <location>
        <begin position="381"/>
        <end position="404"/>
    </location>
</feature>
<protein>
    <recommendedName>
        <fullName evidence="8">Amino acid transporter transmembrane domain-containing protein</fullName>
    </recommendedName>
</protein>
<feature type="transmembrane region" description="Helical" evidence="7">
    <location>
        <begin position="75"/>
        <end position="95"/>
    </location>
</feature>
<comment type="caution">
    <text evidence="9">The sequence shown here is derived from an EMBL/GenBank/DDBJ whole genome shotgun (WGS) entry which is preliminary data.</text>
</comment>
<feature type="transmembrane region" description="Helical" evidence="7">
    <location>
        <begin position="338"/>
        <end position="361"/>
    </location>
</feature>
<dbReference type="PANTHER" id="PTHR22950">
    <property type="entry name" value="AMINO ACID TRANSPORTER"/>
    <property type="match status" value="1"/>
</dbReference>
<evidence type="ECO:0000256" key="4">
    <source>
        <dbReference type="ARBA" id="ARBA00022989"/>
    </source>
</evidence>
<dbReference type="Gene3D" id="1.20.1740.10">
    <property type="entry name" value="Amino acid/polyamine transporter I"/>
    <property type="match status" value="1"/>
</dbReference>
<keyword evidence="4 7" id="KW-1133">Transmembrane helix</keyword>
<reference evidence="9 10" key="1">
    <citation type="submission" date="2019-03" db="EMBL/GenBank/DDBJ databases">
        <title>Sequencing 23 genomes of Wallemia ichthyophaga.</title>
        <authorList>
            <person name="Gostincar C."/>
        </authorList>
    </citation>
    <scope>NUCLEOTIDE SEQUENCE [LARGE SCALE GENOMIC DNA]</scope>
    <source>
        <strain evidence="9 10">EXF-5753</strain>
    </source>
</reference>
<evidence type="ECO:0000256" key="2">
    <source>
        <dbReference type="ARBA" id="ARBA00008066"/>
    </source>
</evidence>
<evidence type="ECO:0000256" key="1">
    <source>
        <dbReference type="ARBA" id="ARBA00004141"/>
    </source>
</evidence>
<evidence type="ECO:0000259" key="8">
    <source>
        <dbReference type="Pfam" id="PF01490"/>
    </source>
</evidence>
<evidence type="ECO:0000256" key="3">
    <source>
        <dbReference type="ARBA" id="ARBA00022692"/>
    </source>
</evidence>
<evidence type="ECO:0000256" key="7">
    <source>
        <dbReference type="SAM" id="Phobius"/>
    </source>
</evidence>
<dbReference type="InterPro" id="IPR013057">
    <property type="entry name" value="AA_transpt_TM"/>
</dbReference>
<dbReference type="OrthoDB" id="294730at2759"/>
<feature type="compositionally biased region" description="Polar residues" evidence="6">
    <location>
        <begin position="18"/>
        <end position="27"/>
    </location>
</feature>
<feature type="transmembrane region" description="Helical" evidence="7">
    <location>
        <begin position="295"/>
        <end position="318"/>
    </location>
</feature>
<feature type="transmembrane region" description="Helical" evidence="7">
    <location>
        <begin position="185"/>
        <end position="204"/>
    </location>
</feature>
<dbReference type="EMBL" id="SPNW01000017">
    <property type="protein sequence ID" value="TIA90654.1"/>
    <property type="molecule type" value="Genomic_DNA"/>
</dbReference>
<feature type="transmembrane region" description="Helical" evidence="7">
    <location>
        <begin position="145"/>
        <end position="165"/>
    </location>
</feature>
<feature type="region of interest" description="Disordered" evidence="6">
    <location>
        <begin position="1"/>
        <end position="29"/>
    </location>
</feature>
<keyword evidence="10" id="KW-1185">Reference proteome</keyword>
<organism evidence="9 10">
    <name type="scientific">Wallemia hederae</name>
    <dbReference type="NCBI Taxonomy" id="1540922"/>
    <lineage>
        <taxon>Eukaryota</taxon>
        <taxon>Fungi</taxon>
        <taxon>Dikarya</taxon>
        <taxon>Basidiomycota</taxon>
        <taxon>Wallemiomycotina</taxon>
        <taxon>Wallemiomycetes</taxon>
        <taxon>Wallemiales</taxon>
        <taxon>Wallemiaceae</taxon>
        <taxon>Wallemia</taxon>
    </lineage>
</organism>
<accession>A0A4T0FSL8</accession>
<feature type="transmembrane region" description="Helical" evidence="7">
    <location>
        <begin position="259"/>
        <end position="283"/>
    </location>
</feature>
<proteinExistence type="inferred from homology"/>
<feature type="transmembrane region" description="Helical" evidence="7">
    <location>
        <begin position="410"/>
        <end position="429"/>
    </location>
</feature>
<dbReference type="Proteomes" id="UP000310189">
    <property type="component" value="Unassembled WGS sequence"/>
</dbReference>
<comment type="similarity">
    <text evidence="2">Belongs to the amino acid/polyamine transporter 2 family.</text>
</comment>
<dbReference type="GO" id="GO:0015179">
    <property type="term" value="F:L-amino acid transmembrane transporter activity"/>
    <property type="evidence" value="ECO:0007669"/>
    <property type="project" value="TreeGrafter"/>
</dbReference>
<dbReference type="GO" id="GO:0016020">
    <property type="term" value="C:membrane"/>
    <property type="evidence" value="ECO:0007669"/>
    <property type="project" value="UniProtKB-SubCell"/>
</dbReference>
<dbReference type="Pfam" id="PF01490">
    <property type="entry name" value="Aa_trans"/>
    <property type="match status" value="1"/>
</dbReference>
<comment type="subcellular location">
    <subcellularLocation>
        <location evidence="1">Membrane</location>
        <topology evidence="1">Multi-pass membrane protein</topology>
    </subcellularLocation>
</comment>
<keyword evidence="3 7" id="KW-0812">Transmembrane</keyword>
<feature type="transmembrane region" description="Helical" evidence="7">
    <location>
        <begin position="211"/>
        <end position="235"/>
    </location>
</feature>